<dbReference type="InterPro" id="IPR023809">
    <property type="entry name" value="Thiopep_bacteriocin_synth_dom"/>
</dbReference>
<dbReference type="NCBIfam" id="TIGR03891">
    <property type="entry name" value="thiopep_ocin"/>
    <property type="match status" value="1"/>
</dbReference>
<name>A0ABS3X316_9ACTN</name>
<proteinExistence type="predicted"/>
<gene>
    <name evidence="2" type="ORF">JW592_30605</name>
</gene>
<feature type="domain" description="Thiopeptide-type bacteriocin biosynthesis" evidence="1">
    <location>
        <begin position="88"/>
        <end position="322"/>
    </location>
</feature>
<dbReference type="Proteomes" id="UP001518976">
    <property type="component" value="Unassembled WGS sequence"/>
</dbReference>
<reference evidence="2 3" key="1">
    <citation type="submission" date="2021-02" db="EMBL/GenBank/DDBJ databases">
        <title>Streptomyces spirodelae sp. nov., isolated from duckweed.</title>
        <authorList>
            <person name="Saimee Y."/>
            <person name="Duangmal K."/>
        </authorList>
    </citation>
    <scope>NUCLEOTIDE SEQUENCE [LARGE SCALE GENOMIC DNA]</scope>
    <source>
        <strain evidence="2 3">DW4-2</strain>
    </source>
</reference>
<keyword evidence="3" id="KW-1185">Reference proteome</keyword>
<dbReference type="EMBL" id="JAFFZN010000041">
    <property type="protein sequence ID" value="MBO8189765.1"/>
    <property type="molecule type" value="Genomic_DNA"/>
</dbReference>
<sequence length="353" mass="39683">MTGKPSSWRDCGQRNHRRKGRELPEGWYLLRPPYARSAVAERLREMRSRGRAALVAGVTAGLAAARDARAETPWAQVNLVVEQEERARAGFCAELGVVAREFLGADRARNFFFMNKSPGMRVRFEASAPDGDTELRAELLRRFARCEGARMRPVCVVYEPEHYLFGGPASMPYVHDLFTLDSFAWLDHHVHHPGRDGQFLGWRFSLLLLRELFVGLGIVGWEHRGVWHAMRREAGRGLRGAAAKIDPAAREQATAGIIAYWRTPREEALRAFPEERRTALTRHAEAVHQAAVRWRQGYFEAGEATVGPRTAAAFFTVFHWNRGRLSWARQSLLTDALAAEGGVPHAATTPPRG</sequence>
<dbReference type="Pfam" id="PF14028">
    <property type="entry name" value="Lant_dehydr_C"/>
    <property type="match status" value="1"/>
</dbReference>
<protein>
    <submittedName>
        <fullName evidence="2">Thiopeptide-type bacteriocin biosynthesis protein</fullName>
    </submittedName>
</protein>
<organism evidence="2 3">
    <name type="scientific">Streptomyces spirodelae</name>
    <dbReference type="NCBI Taxonomy" id="2812904"/>
    <lineage>
        <taxon>Bacteria</taxon>
        <taxon>Bacillati</taxon>
        <taxon>Actinomycetota</taxon>
        <taxon>Actinomycetes</taxon>
        <taxon>Kitasatosporales</taxon>
        <taxon>Streptomycetaceae</taxon>
        <taxon>Streptomyces</taxon>
    </lineage>
</organism>
<evidence type="ECO:0000313" key="2">
    <source>
        <dbReference type="EMBL" id="MBO8189765.1"/>
    </source>
</evidence>
<evidence type="ECO:0000313" key="3">
    <source>
        <dbReference type="Proteomes" id="UP001518976"/>
    </source>
</evidence>
<accession>A0ABS3X316</accession>
<evidence type="ECO:0000259" key="1">
    <source>
        <dbReference type="Pfam" id="PF14028"/>
    </source>
</evidence>
<comment type="caution">
    <text evidence="2">The sequence shown here is derived from an EMBL/GenBank/DDBJ whole genome shotgun (WGS) entry which is preliminary data.</text>
</comment>